<dbReference type="InterPro" id="IPR036388">
    <property type="entry name" value="WH-like_DNA-bd_sf"/>
</dbReference>
<dbReference type="EMBL" id="JBHSXN010000003">
    <property type="protein sequence ID" value="MFC6954283.1"/>
    <property type="molecule type" value="Genomic_DNA"/>
</dbReference>
<dbReference type="CDD" id="cd00090">
    <property type="entry name" value="HTH_ARSR"/>
    <property type="match status" value="1"/>
</dbReference>
<name>A0ABD5VII1_9EURY</name>
<gene>
    <name evidence="1" type="ORF">ACFQGB_15580</name>
</gene>
<comment type="caution">
    <text evidence="1">The sequence shown here is derived from an EMBL/GenBank/DDBJ whole genome shotgun (WGS) entry which is preliminary data.</text>
</comment>
<evidence type="ECO:0000313" key="1">
    <source>
        <dbReference type="EMBL" id="MFC6954283.1"/>
    </source>
</evidence>
<accession>A0ABD5VII1</accession>
<dbReference type="AlphaFoldDB" id="A0ABD5VII1"/>
<dbReference type="Proteomes" id="UP001596395">
    <property type="component" value="Unassembled WGS sequence"/>
</dbReference>
<protein>
    <submittedName>
        <fullName evidence="1">ArsR/SmtB family transcription factor</fullName>
    </submittedName>
</protein>
<dbReference type="Gene3D" id="1.10.10.10">
    <property type="entry name" value="Winged helix-like DNA-binding domain superfamily/Winged helix DNA-binding domain"/>
    <property type="match status" value="1"/>
</dbReference>
<organism evidence="1 2">
    <name type="scientific">Halorubellus litoreus</name>
    <dbReference type="NCBI Taxonomy" id="755308"/>
    <lineage>
        <taxon>Archaea</taxon>
        <taxon>Methanobacteriati</taxon>
        <taxon>Methanobacteriota</taxon>
        <taxon>Stenosarchaea group</taxon>
        <taxon>Halobacteria</taxon>
        <taxon>Halobacteriales</taxon>
        <taxon>Halorubellaceae</taxon>
        <taxon>Halorubellus</taxon>
    </lineage>
</organism>
<dbReference type="RefSeq" id="WP_336351237.1">
    <property type="nucleotide sequence ID" value="NZ_JAZAQL010000003.1"/>
</dbReference>
<dbReference type="InterPro" id="IPR036390">
    <property type="entry name" value="WH_DNA-bd_sf"/>
</dbReference>
<dbReference type="SUPFAM" id="SSF46785">
    <property type="entry name" value="Winged helix' DNA-binding domain"/>
    <property type="match status" value="1"/>
</dbReference>
<dbReference type="Pfam" id="PF12840">
    <property type="entry name" value="HTH_20"/>
    <property type="match status" value="1"/>
</dbReference>
<evidence type="ECO:0000313" key="2">
    <source>
        <dbReference type="Proteomes" id="UP001596395"/>
    </source>
</evidence>
<sequence>MSEDVDLATVVSLLDDECARDILVATSTASLSATELGERLDASLSTVYRRLERLHDAGLVVEGTRPRADGHHDTVYSADLDEFTVSLADDGMEFELRRRREDVAGRLARRWDDLKR</sequence>
<proteinExistence type="predicted"/>
<keyword evidence="2" id="KW-1185">Reference proteome</keyword>
<reference evidence="1 2" key="1">
    <citation type="journal article" date="2019" name="Int. J. Syst. Evol. Microbiol.">
        <title>The Global Catalogue of Microorganisms (GCM) 10K type strain sequencing project: providing services to taxonomists for standard genome sequencing and annotation.</title>
        <authorList>
            <consortium name="The Broad Institute Genomics Platform"/>
            <consortium name="The Broad Institute Genome Sequencing Center for Infectious Disease"/>
            <person name="Wu L."/>
            <person name="Ma J."/>
        </authorList>
    </citation>
    <scope>NUCLEOTIDE SEQUENCE [LARGE SCALE GENOMIC DNA]</scope>
    <source>
        <strain evidence="1 2">GX26</strain>
    </source>
</reference>
<dbReference type="InterPro" id="IPR011991">
    <property type="entry name" value="ArsR-like_HTH"/>
</dbReference>